<organism evidence="2 3">
    <name type="scientific">Polarella glacialis</name>
    <name type="common">Dinoflagellate</name>
    <dbReference type="NCBI Taxonomy" id="89957"/>
    <lineage>
        <taxon>Eukaryota</taxon>
        <taxon>Sar</taxon>
        <taxon>Alveolata</taxon>
        <taxon>Dinophyceae</taxon>
        <taxon>Suessiales</taxon>
        <taxon>Suessiaceae</taxon>
        <taxon>Polarella</taxon>
    </lineage>
</organism>
<proteinExistence type="predicted"/>
<dbReference type="PANTHER" id="PTHR47447:SF17">
    <property type="entry name" value="OS12G0638900 PROTEIN"/>
    <property type="match status" value="1"/>
</dbReference>
<evidence type="ECO:0008006" key="4">
    <source>
        <dbReference type="Google" id="ProtNLM"/>
    </source>
</evidence>
<dbReference type="NCBIfam" id="TIGR00756">
    <property type="entry name" value="PPR"/>
    <property type="match status" value="1"/>
</dbReference>
<dbReference type="Proteomes" id="UP000626109">
    <property type="component" value="Unassembled WGS sequence"/>
</dbReference>
<dbReference type="Gene3D" id="1.25.40.10">
    <property type="entry name" value="Tetratricopeptide repeat domain"/>
    <property type="match status" value="1"/>
</dbReference>
<dbReference type="InterPro" id="IPR011990">
    <property type="entry name" value="TPR-like_helical_dom_sf"/>
</dbReference>
<dbReference type="EMBL" id="CAJNNW010029252">
    <property type="protein sequence ID" value="CAE8699624.1"/>
    <property type="molecule type" value="Genomic_DNA"/>
</dbReference>
<reference evidence="2" key="1">
    <citation type="submission" date="2021-02" db="EMBL/GenBank/DDBJ databases">
        <authorList>
            <person name="Dougan E. K."/>
            <person name="Rhodes N."/>
            <person name="Thang M."/>
            <person name="Chan C."/>
        </authorList>
    </citation>
    <scope>NUCLEOTIDE SEQUENCE</scope>
</reference>
<name>A0A813KDI0_POLGL</name>
<dbReference type="PANTHER" id="PTHR47447">
    <property type="entry name" value="OS03G0856100 PROTEIN"/>
    <property type="match status" value="1"/>
</dbReference>
<sequence>MEAKAALTAALKDLGRRHLWQEVFSQFEYFRRQYGDPGAAACAALTGACGRARRWELALDLLEEARRSRLSCDGAARNAAIGACEWPLALHFLQQAALGPTSEAPTSVTYNSVVASCERGAAWEQALQLLLQADAARL</sequence>
<evidence type="ECO:0000313" key="3">
    <source>
        <dbReference type="Proteomes" id="UP000626109"/>
    </source>
</evidence>
<dbReference type="AlphaFoldDB" id="A0A813KDI0"/>
<feature type="non-terminal residue" evidence="2">
    <location>
        <position position="1"/>
    </location>
</feature>
<keyword evidence="1" id="KW-0677">Repeat</keyword>
<comment type="caution">
    <text evidence="2">The sequence shown here is derived from an EMBL/GenBank/DDBJ whole genome shotgun (WGS) entry which is preliminary data.</text>
</comment>
<accession>A0A813KDI0</accession>
<evidence type="ECO:0000256" key="1">
    <source>
        <dbReference type="ARBA" id="ARBA00022737"/>
    </source>
</evidence>
<dbReference type="InterPro" id="IPR002885">
    <property type="entry name" value="PPR_rpt"/>
</dbReference>
<evidence type="ECO:0000313" key="2">
    <source>
        <dbReference type="EMBL" id="CAE8699624.1"/>
    </source>
</evidence>
<protein>
    <recommendedName>
        <fullName evidence="4">Nuclear pore complex protein Nup85</fullName>
    </recommendedName>
</protein>
<gene>
    <name evidence="2" type="ORF">PGLA2088_LOCUS31244</name>
</gene>